<reference evidence="4" key="1">
    <citation type="submission" date="2022-08" db="EMBL/GenBank/DDBJ databases">
        <title>Novel sulfate-reducing endosymbionts in the free-living metamonad Anaeramoeba.</title>
        <authorList>
            <person name="Jerlstrom-Hultqvist J."/>
            <person name="Cepicka I."/>
            <person name="Gallot-Lavallee L."/>
            <person name="Salas-Leiva D."/>
            <person name="Curtis B.A."/>
            <person name="Zahonova K."/>
            <person name="Pipaliya S."/>
            <person name="Dacks J."/>
            <person name="Roger A.J."/>
        </authorList>
    </citation>
    <scope>NUCLEOTIDE SEQUENCE</scope>
    <source>
        <strain evidence="4">Schooner1</strain>
    </source>
</reference>
<dbReference type="InterPro" id="IPR009091">
    <property type="entry name" value="RCC1/BLIP-II"/>
</dbReference>
<name>A0ABQ8XWS0_9EUKA</name>
<keyword evidence="1" id="KW-0677">Repeat</keyword>
<proteinExistence type="predicted"/>
<dbReference type="Gene3D" id="3.30.710.10">
    <property type="entry name" value="Potassium Channel Kv1.1, Chain A"/>
    <property type="match status" value="1"/>
</dbReference>
<protein>
    <submittedName>
        <fullName evidence="4">Claret</fullName>
    </submittedName>
</protein>
<dbReference type="PANTHER" id="PTHR22872">
    <property type="entry name" value="BTK-BINDING PROTEIN-RELATED"/>
    <property type="match status" value="1"/>
</dbReference>
<organism evidence="4 5">
    <name type="scientific">Anaeramoeba flamelloides</name>
    <dbReference type="NCBI Taxonomy" id="1746091"/>
    <lineage>
        <taxon>Eukaryota</taxon>
        <taxon>Metamonada</taxon>
        <taxon>Anaeramoebidae</taxon>
        <taxon>Anaeramoeba</taxon>
    </lineage>
</organism>
<dbReference type="CDD" id="cd18186">
    <property type="entry name" value="BTB_POZ_ZBTB_KLHL-like"/>
    <property type="match status" value="1"/>
</dbReference>
<dbReference type="EMBL" id="JAOAOG010000242">
    <property type="protein sequence ID" value="KAJ6236615.1"/>
    <property type="molecule type" value="Genomic_DNA"/>
</dbReference>
<comment type="caution">
    <text evidence="4">The sequence shown here is derived from an EMBL/GenBank/DDBJ whole genome shotgun (WGS) entry which is preliminary data.</text>
</comment>
<dbReference type="SUPFAM" id="SSF54695">
    <property type="entry name" value="POZ domain"/>
    <property type="match status" value="1"/>
</dbReference>
<evidence type="ECO:0000256" key="2">
    <source>
        <dbReference type="PROSITE-ProRule" id="PRU00235"/>
    </source>
</evidence>
<dbReference type="PROSITE" id="PS50097">
    <property type="entry name" value="BTB"/>
    <property type="match status" value="1"/>
</dbReference>
<accession>A0ABQ8XWS0</accession>
<dbReference type="Pfam" id="PF00415">
    <property type="entry name" value="RCC1"/>
    <property type="match status" value="2"/>
</dbReference>
<dbReference type="InterPro" id="IPR051625">
    <property type="entry name" value="Signaling_Regulatory_Domain"/>
</dbReference>
<feature type="repeat" description="RCC1" evidence="2">
    <location>
        <begin position="97"/>
        <end position="151"/>
    </location>
</feature>
<dbReference type="InterPro" id="IPR000408">
    <property type="entry name" value="Reg_chr_condens"/>
</dbReference>
<evidence type="ECO:0000256" key="1">
    <source>
        <dbReference type="ARBA" id="ARBA00022737"/>
    </source>
</evidence>
<sequence>MNSLKGLGWGNGNWKQNNNRFNCLEPVTIFPEEVTNIVSVSCDVFDRIVFLSSEGKLYQTDTKKYQPKLKAFENLPPMKCVESGNHHSFAISDEEQPKIYGWGWNKDKQLGLGANNSDQIVEKPILIQALNDKRIDFVHPGGHVSLFFSSKDQIVYGCGANVSWELGIQERWLKSIIKLHEKVIKVFSGKSSHTFIIKTDGELYGFGDNSKGQLGFRQNGNQKTPRKIELEFATKEICQIVLGHKMTAILTTDGRVYVTGRKVYTGFGSHLTEFTQYPQFKDQKKIIKQISSCYRALIFQTEDNEIWVTCHFIGYGPLLRKIIDLTDSESSFNLVKDCSQYWFFLLRNELISYLSQDLGKLLENGYFSDCKIQNIPVHKILIETRLENDFDKISNYLEESKLKEIQDLLKWVYCDEIRNHNKKTLEILNHFGIESPQKTKLLKNDLKKLLFDKETSDFTLVIQKNKNDKENQNQNGNENKNDKELEEELHIHKFILAARSEFFLFIFQNVDQNIKKLKDYSKFSLDAIKLLIKFLYTDEIILTADTDKELIRKEFINISDYYQLNPNIPLLNIFDRCDKK</sequence>
<keyword evidence="5" id="KW-1185">Reference proteome</keyword>
<feature type="domain" description="BTB" evidence="3">
    <location>
        <begin position="456"/>
        <end position="544"/>
    </location>
</feature>
<dbReference type="Proteomes" id="UP001150062">
    <property type="component" value="Unassembled WGS sequence"/>
</dbReference>
<evidence type="ECO:0000259" key="3">
    <source>
        <dbReference type="PROSITE" id="PS50097"/>
    </source>
</evidence>
<dbReference type="SMART" id="SM00225">
    <property type="entry name" value="BTB"/>
    <property type="match status" value="1"/>
</dbReference>
<dbReference type="InterPro" id="IPR000210">
    <property type="entry name" value="BTB/POZ_dom"/>
</dbReference>
<dbReference type="InterPro" id="IPR011333">
    <property type="entry name" value="SKP1/BTB/POZ_sf"/>
</dbReference>
<dbReference type="SUPFAM" id="SSF50985">
    <property type="entry name" value="RCC1/BLIP-II"/>
    <property type="match status" value="1"/>
</dbReference>
<feature type="repeat" description="RCC1" evidence="2">
    <location>
        <begin position="201"/>
        <end position="253"/>
    </location>
</feature>
<evidence type="ECO:0000313" key="4">
    <source>
        <dbReference type="EMBL" id="KAJ6236615.1"/>
    </source>
</evidence>
<dbReference type="Pfam" id="PF00651">
    <property type="entry name" value="BTB"/>
    <property type="match status" value="1"/>
</dbReference>
<evidence type="ECO:0000313" key="5">
    <source>
        <dbReference type="Proteomes" id="UP001150062"/>
    </source>
</evidence>
<dbReference type="PROSITE" id="PS50012">
    <property type="entry name" value="RCC1_3"/>
    <property type="match status" value="2"/>
</dbReference>
<dbReference type="Gene3D" id="2.130.10.30">
    <property type="entry name" value="Regulator of chromosome condensation 1/beta-lactamase-inhibitor protein II"/>
    <property type="match status" value="2"/>
</dbReference>
<gene>
    <name evidence="4" type="ORF">M0813_27359</name>
</gene>